<evidence type="ECO:0000259" key="1">
    <source>
        <dbReference type="PROSITE" id="PS50191"/>
    </source>
</evidence>
<dbReference type="Gene3D" id="1.20.5.1200">
    <property type="entry name" value="Alpha-tocopherol transfer"/>
    <property type="match status" value="1"/>
</dbReference>
<dbReference type="PANTHER" id="PTHR10174">
    <property type="entry name" value="ALPHA-TOCOPHEROL TRANSFER PROTEIN-RELATED"/>
    <property type="match status" value="1"/>
</dbReference>
<dbReference type="PROSITE" id="PS50191">
    <property type="entry name" value="CRAL_TRIO"/>
    <property type="match status" value="1"/>
</dbReference>
<proteinExistence type="predicted"/>
<dbReference type="Gene3D" id="1.10.8.20">
    <property type="entry name" value="N-terminal domain of phosphatidylinositol transfer protein sec14p"/>
    <property type="match status" value="1"/>
</dbReference>
<sequence>MAATLDSLEFEDVEFDDVRLNSIKNYYREVPGLKTQRLNEVRSLLTEISNLRPCLDDSFLLRFLRSAKYRPLTVLKRLKTYYFSRNLHPEIFQNYLPSNTLRAQALNHIKALPYRAKNLSAIVVIKLGQADFQQVPFTEVLRLWWLVFETLMQNPMTQLCGITVIIDCDGASQDDMSEINTFLPVCFDVFHTDCTLGIRYLHVVNVPALLYLLYQNMLPSFPPEDYHQAMFYLPDSDLEELHNQVSLDYLPEEYGGKLSPSSYVDLNSMVNEKEDYFREHLQYGVLNDELELD</sequence>
<dbReference type="InterPro" id="IPR001251">
    <property type="entry name" value="CRAL-TRIO_dom"/>
</dbReference>
<organism evidence="2 3">
    <name type="scientific">Argiope bruennichi</name>
    <name type="common">Wasp spider</name>
    <name type="synonym">Aranea bruennichi</name>
    <dbReference type="NCBI Taxonomy" id="94029"/>
    <lineage>
        <taxon>Eukaryota</taxon>
        <taxon>Metazoa</taxon>
        <taxon>Ecdysozoa</taxon>
        <taxon>Arthropoda</taxon>
        <taxon>Chelicerata</taxon>
        <taxon>Arachnida</taxon>
        <taxon>Araneae</taxon>
        <taxon>Araneomorphae</taxon>
        <taxon>Entelegynae</taxon>
        <taxon>Araneoidea</taxon>
        <taxon>Araneidae</taxon>
        <taxon>Argiope</taxon>
    </lineage>
</organism>
<reference evidence="2" key="2">
    <citation type="submission" date="2020-06" db="EMBL/GenBank/DDBJ databases">
        <authorList>
            <person name="Sheffer M."/>
        </authorList>
    </citation>
    <scope>NUCLEOTIDE SEQUENCE</scope>
</reference>
<reference evidence="2" key="1">
    <citation type="journal article" date="2020" name="bioRxiv">
        <title>Chromosome-level reference genome of the European wasp spider Argiope bruennichi: a resource for studies on range expansion and evolutionary adaptation.</title>
        <authorList>
            <person name="Sheffer M.M."/>
            <person name="Hoppe A."/>
            <person name="Krehenwinkel H."/>
            <person name="Uhl G."/>
            <person name="Kuss A.W."/>
            <person name="Jensen L."/>
            <person name="Jensen C."/>
            <person name="Gillespie R.G."/>
            <person name="Hoff K.J."/>
            <person name="Prost S."/>
        </authorList>
    </citation>
    <scope>NUCLEOTIDE SEQUENCE</scope>
</reference>
<dbReference type="Pfam" id="PF00650">
    <property type="entry name" value="CRAL_TRIO"/>
    <property type="match status" value="1"/>
</dbReference>
<comment type="caution">
    <text evidence="2">The sequence shown here is derived from an EMBL/GenBank/DDBJ whole genome shotgun (WGS) entry which is preliminary data.</text>
</comment>
<accession>A0A8T0ESZ0</accession>
<dbReference type="InterPro" id="IPR036273">
    <property type="entry name" value="CRAL/TRIO_N_dom_sf"/>
</dbReference>
<keyword evidence="3" id="KW-1185">Reference proteome</keyword>
<dbReference type="SUPFAM" id="SSF46938">
    <property type="entry name" value="CRAL/TRIO N-terminal domain"/>
    <property type="match status" value="1"/>
</dbReference>
<dbReference type="GO" id="GO:1902936">
    <property type="term" value="F:phosphatidylinositol bisphosphate binding"/>
    <property type="evidence" value="ECO:0007669"/>
    <property type="project" value="TreeGrafter"/>
</dbReference>
<dbReference type="GO" id="GO:0016020">
    <property type="term" value="C:membrane"/>
    <property type="evidence" value="ECO:0007669"/>
    <property type="project" value="TreeGrafter"/>
</dbReference>
<feature type="domain" description="CRAL-TRIO" evidence="1">
    <location>
        <begin position="88"/>
        <end position="262"/>
    </location>
</feature>
<name>A0A8T0ESZ0_ARGBR</name>
<protein>
    <submittedName>
        <fullName evidence="2">Alpha-tocopherol transfer protein-like</fullName>
    </submittedName>
</protein>
<evidence type="ECO:0000313" key="3">
    <source>
        <dbReference type="Proteomes" id="UP000807504"/>
    </source>
</evidence>
<dbReference type="AlphaFoldDB" id="A0A8T0ESZ0"/>
<dbReference type="InterPro" id="IPR036865">
    <property type="entry name" value="CRAL-TRIO_dom_sf"/>
</dbReference>
<dbReference type="Gene3D" id="3.40.525.10">
    <property type="entry name" value="CRAL-TRIO lipid binding domain"/>
    <property type="match status" value="1"/>
</dbReference>
<dbReference type="CDD" id="cd00170">
    <property type="entry name" value="SEC14"/>
    <property type="match status" value="1"/>
</dbReference>
<dbReference type="EMBL" id="JABXBU010002072">
    <property type="protein sequence ID" value="KAF8778364.1"/>
    <property type="molecule type" value="Genomic_DNA"/>
</dbReference>
<dbReference type="Proteomes" id="UP000807504">
    <property type="component" value="Unassembled WGS sequence"/>
</dbReference>
<dbReference type="SUPFAM" id="SSF52087">
    <property type="entry name" value="CRAL/TRIO domain"/>
    <property type="match status" value="1"/>
</dbReference>
<evidence type="ECO:0000313" key="2">
    <source>
        <dbReference type="EMBL" id="KAF8778364.1"/>
    </source>
</evidence>
<gene>
    <name evidence="2" type="ORF">HNY73_015095</name>
</gene>
<dbReference type="PANTHER" id="PTHR10174:SF130">
    <property type="entry name" value="ALPHA-TOCOPHEROL TRANSFER PROTEIN-LIKE"/>
    <property type="match status" value="1"/>
</dbReference>